<sequence length="132" mass="14374">MRSNIKITAFISTAILITGCQPTDESAAQLTQPPVQSEPSVAVTNQHERSEFIIETREQQQAYALGTTFANRLIEGLEHPTSVGIEVDRNYVLEGINDAFAGSSLVSPAGSSELLERLQEDIARATEKQNQS</sequence>
<evidence type="ECO:0000313" key="2">
    <source>
        <dbReference type="EMBL" id="MDN2482938.1"/>
    </source>
</evidence>
<protein>
    <submittedName>
        <fullName evidence="2">FKBP-type peptidyl-prolyl cis-trans isomerase N-terminal domain-containing protein</fullName>
    </submittedName>
</protein>
<dbReference type="InterPro" id="IPR000774">
    <property type="entry name" value="PPIase_FKBP_N"/>
</dbReference>
<reference evidence="2" key="1">
    <citation type="submission" date="2024-05" db="EMBL/GenBank/DDBJ databases">
        <title>Genome Sequences of Four Agar- Degrading Marine Bacteria.</title>
        <authorList>
            <person name="Phillips E.K."/>
            <person name="Shaffer J.C."/>
            <person name="Henson M.W."/>
            <person name="Temperton B."/>
            <person name="Thrash C.J."/>
            <person name="Martin M.O."/>
        </authorList>
    </citation>
    <scope>NUCLEOTIDE SEQUENCE</scope>
    <source>
        <strain evidence="2">EKP203</strain>
    </source>
</reference>
<dbReference type="PROSITE" id="PS51257">
    <property type="entry name" value="PROKAR_LIPOPROTEIN"/>
    <property type="match status" value="1"/>
</dbReference>
<dbReference type="Proteomes" id="UP001169719">
    <property type="component" value="Unassembled WGS sequence"/>
</dbReference>
<evidence type="ECO:0000313" key="3">
    <source>
        <dbReference type="Proteomes" id="UP001169719"/>
    </source>
</evidence>
<comment type="caution">
    <text evidence="2">The sequence shown here is derived from an EMBL/GenBank/DDBJ whole genome shotgun (WGS) entry which is preliminary data.</text>
</comment>
<name>A0ABT7Y4F6_9VIBR</name>
<organism evidence="2 3">
    <name type="scientific">Vibrio agarivorans</name>
    <dbReference type="NCBI Taxonomy" id="153622"/>
    <lineage>
        <taxon>Bacteria</taxon>
        <taxon>Pseudomonadati</taxon>
        <taxon>Pseudomonadota</taxon>
        <taxon>Gammaproteobacteria</taxon>
        <taxon>Vibrionales</taxon>
        <taxon>Vibrionaceae</taxon>
        <taxon>Vibrio</taxon>
    </lineage>
</organism>
<dbReference type="EMBL" id="JAUEOZ010000002">
    <property type="protein sequence ID" value="MDN2482938.1"/>
    <property type="molecule type" value="Genomic_DNA"/>
</dbReference>
<keyword evidence="2" id="KW-0413">Isomerase</keyword>
<dbReference type="GO" id="GO:0016853">
    <property type="term" value="F:isomerase activity"/>
    <property type="evidence" value="ECO:0007669"/>
    <property type="project" value="UniProtKB-KW"/>
</dbReference>
<keyword evidence="3" id="KW-1185">Reference proteome</keyword>
<proteinExistence type="predicted"/>
<dbReference type="InterPro" id="IPR036944">
    <property type="entry name" value="PPIase_FKBP_N_sf"/>
</dbReference>
<accession>A0ABT7Y4F6</accession>
<dbReference type="RefSeq" id="WP_289962990.1">
    <property type="nucleotide sequence ID" value="NZ_JAUEOZ010000002.1"/>
</dbReference>
<dbReference type="Pfam" id="PF01346">
    <property type="entry name" value="FKBP_N"/>
    <property type="match status" value="1"/>
</dbReference>
<dbReference type="Gene3D" id="1.10.287.460">
    <property type="entry name" value="Peptidyl-prolyl cis-trans isomerase, FKBP-type, N-terminal domain"/>
    <property type="match status" value="1"/>
</dbReference>
<gene>
    <name evidence="2" type="ORF">QWJ08_16470</name>
</gene>
<feature type="domain" description="Peptidyl-prolyl cis-trans isomerase FKBP-type N-terminal" evidence="1">
    <location>
        <begin position="58"/>
        <end position="130"/>
    </location>
</feature>
<evidence type="ECO:0000259" key="1">
    <source>
        <dbReference type="Pfam" id="PF01346"/>
    </source>
</evidence>